<keyword evidence="7" id="KW-0408">Iron</keyword>
<dbReference type="PROSITE" id="PS51318">
    <property type="entry name" value="TAT"/>
    <property type="match status" value="1"/>
</dbReference>
<dbReference type="Pfam" id="PF20628">
    <property type="entry name" value="Dyp_perox_C"/>
    <property type="match status" value="1"/>
</dbReference>
<dbReference type="InterPro" id="IPR011008">
    <property type="entry name" value="Dimeric_a/b-barrel"/>
</dbReference>
<organism evidence="12 13">
    <name type="scientific">Nocardia sputorum</name>
    <dbReference type="NCBI Taxonomy" id="2984338"/>
    <lineage>
        <taxon>Bacteria</taxon>
        <taxon>Bacillati</taxon>
        <taxon>Actinomycetota</taxon>
        <taxon>Actinomycetes</taxon>
        <taxon>Mycobacteriales</taxon>
        <taxon>Nocardiaceae</taxon>
        <taxon>Nocardia</taxon>
    </lineage>
</organism>
<reference evidence="12 13" key="1">
    <citation type="submission" date="2022-11" db="EMBL/GenBank/DDBJ databases">
        <title>Genome Sequencing of Nocardia sp. ON39_IFM12276 and assembly.</title>
        <authorList>
            <person name="Shimojima M."/>
            <person name="Toyokawa M."/>
            <person name="Uesaka K."/>
        </authorList>
    </citation>
    <scope>NUCLEOTIDE SEQUENCE [LARGE SCALE GENOMIC DNA]</scope>
    <source>
        <strain evidence="12 13">IFM 12276</strain>
    </source>
</reference>
<sequence length="443" mass="47558">MAERRDMSTTTADRDDADPPRVTRRGLFGAGIVTAGAAALGVAAGRSTTPDTTAGSRLEPFHGQHQAGIATPTQSHALFLSVDVVRPDRGTLRELLAGWTATAAALAAGAPLPEQPGTPPGFSTHTDFATGLDSARLTVTFGLGPSVFDERFGLIAQRPRHLRPLPAFARDILNPAWCDGDVLVQICADDAQIVSHTFRALRARMPGLARMRWTQHGFLSRPTDGGTPRNMFGHKDGTANPRPETTGFDRTVWVRSADEPAWFQNGSYLVFRKIRMKTAEWDQLPRDEQDRIVGRRRSDGAPLGGAAESDPVDLAHHGRDGDLTIPAGAHVRLVHGIPMLRRGYNYDYGTLIANAGGPGSDTQTPHTHLPGTPEHTHGGHNQLDAGLLFAAYMNNPPEQFIRAQHALAAGDRMNPLIEHTGSAIFAVPPGAIPNEPIAAALLR</sequence>
<dbReference type="SUPFAM" id="SSF54909">
    <property type="entry name" value="Dimeric alpha+beta barrel"/>
    <property type="match status" value="1"/>
</dbReference>
<dbReference type="InterPro" id="IPR048327">
    <property type="entry name" value="Dyp_perox_N"/>
</dbReference>
<feature type="compositionally biased region" description="Basic and acidic residues" evidence="9">
    <location>
        <begin position="290"/>
        <end position="299"/>
    </location>
</feature>
<dbReference type="Pfam" id="PF04261">
    <property type="entry name" value="Dyp_perox_N"/>
    <property type="match status" value="1"/>
</dbReference>
<evidence type="ECO:0000313" key="12">
    <source>
        <dbReference type="EMBL" id="BDT99130.1"/>
    </source>
</evidence>
<gene>
    <name evidence="12" type="ORF">IFM12276_21590</name>
</gene>
<evidence type="ECO:0000259" key="10">
    <source>
        <dbReference type="Pfam" id="PF04261"/>
    </source>
</evidence>
<feature type="region of interest" description="Disordered" evidence="9">
    <location>
        <begin position="356"/>
        <end position="381"/>
    </location>
</feature>
<evidence type="ECO:0000256" key="3">
    <source>
        <dbReference type="ARBA" id="ARBA00022617"/>
    </source>
</evidence>
<dbReference type="InterPro" id="IPR006314">
    <property type="entry name" value="Dyp_peroxidase"/>
</dbReference>
<evidence type="ECO:0000313" key="13">
    <source>
        <dbReference type="Proteomes" id="UP001317870"/>
    </source>
</evidence>
<accession>A0ABM8CVY3</accession>
<keyword evidence="13" id="KW-1185">Reference proteome</keyword>
<keyword evidence="3" id="KW-0349">Heme</keyword>
<dbReference type="EMBL" id="AP026978">
    <property type="protein sequence ID" value="BDT99130.1"/>
    <property type="molecule type" value="Genomic_DNA"/>
</dbReference>
<evidence type="ECO:0000256" key="1">
    <source>
        <dbReference type="ARBA" id="ARBA00001970"/>
    </source>
</evidence>
<feature type="domain" description="Dyp-type peroxidase C-terminal" evidence="11">
    <location>
        <begin position="227"/>
        <end position="430"/>
    </location>
</feature>
<keyword evidence="2 12" id="KW-0575">Peroxidase</keyword>
<dbReference type="GO" id="GO:0004601">
    <property type="term" value="F:peroxidase activity"/>
    <property type="evidence" value="ECO:0007669"/>
    <property type="project" value="UniProtKB-KW"/>
</dbReference>
<proteinExistence type="inferred from homology"/>
<comment type="similarity">
    <text evidence="8">Belongs to the DyP-type peroxidase family.</text>
</comment>
<dbReference type="InterPro" id="IPR048328">
    <property type="entry name" value="Dyp_perox_C"/>
</dbReference>
<evidence type="ECO:0000256" key="4">
    <source>
        <dbReference type="ARBA" id="ARBA00022723"/>
    </source>
</evidence>
<evidence type="ECO:0000256" key="9">
    <source>
        <dbReference type="SAM" id="MobiDB-lite"/>
    </source>
</evidence>
<evidence type="ECO:0000256" key="7">
    <source>
        <dbReference type="ARBA" id="ARBA00023004"/>
    </source>
</evidence>
<evidence type="ECO:0000259" key="11">
    <source>
        <dbReference type="Pfam" id="PF20628"/>
    </source>
</evidence>
<evidence type="ECO:0000256" key="8">
    <source>
        <dbReference type="ARBA" id="ARBA00025737"/>
    </source>
</evidence>
<dbReference type="NCBIfam" id="TIGR01413">
    <property type="entry name" value="Dyp_perox_fam"/>
    <property type="match status" value="1"/>
</dbReference>
<protein>
    <submittedName>
        <fullName evidence="12">Iron-dependent peroxidase</fullName>
    </submittedName>
</protein>
<keyword evidence="4" id="KW-0479">Metal-binding</keyword>
<feature type="region of interest" description="Disordered" evidence="9">
    <location>
        <begin position="290"/>
        <end position="313"/>
    </location>
</feature>
<feature type="region of interest" description="Disordered" evidence="9">
    <location>
        <begin position="1"/>
        <end position="24"/>
    </location>
</feature>
<dbReference type="InterPro" id="IPR006311">
    <property type="entry name" value="TAT_signal"/>
</dbReference>
<feature type="domain" description="Dyp-type peroxidase N-terminal" evidence="10">
    <location>
        <begin position="66"/>
        <end position="218"/>
    </location>
</feature>
<evidence type="ECO:0000256" key="5">
    <source>
        <dbReference type="ARBA" id="ARBA00022729"/>
    </source>
</evidence>
<keyword evidence="5" id="KW-0732">Signal</keyword>
<dbReference type="PROSITE" id="PS51404">
    <property type="entry name" value="DYP_PEROXIDASE"/>
    <property type="match status" value="1"/>
</dbReference>
<dbReference type="PANTHER" id="PTHR30521">
    <property type="entry name" value="DEFERROCHELATASE/PEROXIDASE"/>
    <property type="match status" value="1"/>
</dbReference>
<dbReference type="PANTHER" id="PTHR30521:SF4">
    <property type="entry name" value="DEFERROCHELATASE"/>
    <property type="match status" value="1"/>
</dbReference>
<feature type="compositionally biased region" description="Basic and acidic residues" evidence="9">
    <location>
        <begin position="1"/>
        <end position="21"/>
    </location>
</feature>
<comment type="cofactor">
    <cofactor evidence="1">
        <name>heme b</name>
        <dbReference type="ChEBI" id="CHEBI:60344"/>
    </cofactor>
</comment>
<keyword evidence="6" id="KW-0560">Oxidoreductase</keyword>
<feature type="region of interest" description="Disordered" evidence="9">
    <location>
        <begin position="219"/>
        <end position="246"/>
    </location>
</feature>
<dbReference type="Proteomes" id="UP001317870">
    <property type="component" value="Chromosome"/>
</dbReference>
<name>A0ABM8CVY3_9NOCA</name>
<evidence type="ECO:0000256" key="6">
    <source>
        <dbReference type="ARBA" id="ARBA00023002"/>
    </source>
</evidence>
<evidence type="ECO:0000256" key="2">
    <source>
        <dbReference type="ARBA" id="ARBA00022559"/>
    </source>
</evidence>